<dbReference type="Proteomes" id="UP000005561">
    <property type="component" value="Unassembled WGS sequence"/>
</dbReference>
<evidence type="ECO:0000313" key="2">
    <source>
        <dbReference type="EMBL" id="EET60257.1"/>
    </source>
</evidence>
<name>C6LGQ7_9FIRM</name>
<comment type="caution">
    <text evidence="2">The sequence shown here is derived from an EMBL/GenBank/DDBJ whole genome shotgun (WGS) entry which is preliminary data.</text>
</comment>
<dbReference type="eggNOG" id="ENOG5032UJH">
    <property type="taxonomic scope" value="Bacteria"/>
</dbReference>
<dbReference type="EMBL" id="ACCL02000012">
    <property type="protein sequence ID" value="EET60257.1"/>
    <property type="molecule type" value="Genomic_DNA"/>
</dbReference>
<keyword evidence="1" id="KW-0732">Signal</keyword>
<sequence>MKNLKKMAVLGMAAALGMTAGSTVFAETITTQGGSTQPHNVTGNYVAGSSSDTVYSVDVQWGAMAFTYTAPSEGTWNPADHQYDGGTGTGSWTCADGAGNITVTNHSNQKIAATVSFTAATGFSGVTGSFTSDTLTLENAAEKALANPDGADSLTTTLSLSGAPDAEFTNGEKVGEVKVTIADAQ</sequence>
<reference evidence="2" key="1">
    <citation type="submission" date="2009-07" db="EMBL/GenBank/DDBJ databases">
        <authorList>
            <person name="Weinstock G."/>
            <person name="Sodergren E."/>
            <person name="Clifton S."/>
            <person name="Fulton L."/>
            <person name="Fulton B."/>
            <person name="Courtney L."/>
            <person name="Fronick C."/>
            <person name="Harrison M."/>
            <person name="Strong C."/>
            <person name="Farmer C."/>
            <person name="Delahaunty K."/>
            <person name="Markovic C."/>
            <person name="Hall O."/>
            <person name="Minx P."/>
            <person name="Tomlinson C."/>
            <person name="Mitreva M."/>
            <person name="Nelson J."/>
            <person name="Hou S."/>
            <person name="Wollam A."/>
            <person name="Pepin K.H."/>
            <person name="Johnson M."/>
            <person name="Bhonagiri V."/>
            <person name="Nash W.E."/>
            <person name="Warren W."/>
            <person name="Chinwalla A."/>
            <person name="Mardis E.R."/>
            <person name="Wilson R.K."/>
        </authorList>
    </citation>
    <scope>NUCLEOTIDE SEQUENCE [LARGE SCALE GENOMIC DNA]</scope>
    <source>
        <strain evidence="2">DSM 14469</strain>
    </source>
</reference>
<organism evidence="2 3">
    <name type="scientific">Marvinbryantia formatexigens DSM 14469</name>
    <dbReference type="NCBI Taxonomy" id="478749"/>
    <lineage>
        <taxon>Bacteria</taxon>
        <taxon>Bacillati</taxon>
        <taxon>Bacillota</taxon>
        <taxon>Clostridia</taxon>
        <taxon>Lachnospirales</taxon>
        <taxon>Lachnospiraceae</taxon>
        <taxon>Marvinbryantia</taxon>
    </lineage>
</organism>
<evidence type="ECO:0000313" key="3">
    <source>
        <dbReference type="Proteomes" id="UP000005561"/>
    </source>
</evidence>
<evidence type="ECO:0000256" key="1">
    <source>
        <dbReference type="SAM" id="SignalP"/>
    </source>
</evidence>
<dbReference type="AlphaFoldDB" id="C6LGQ7"/>
<feature type="signal peptide" evidence="1">
    <location>
        <begin position="1"/>
        <end position="26"/>
    </location>
</feature>
<proteinExistence type="predicted"/>
<dbReference type="STRING" id="168384.SAMN05660368_00927"/>
<protein>
    <submittedName>
        <fullName evidence="2">Uncharacterized protein</fullName>
    </submittedName>
</protein>
<gene>
    <name evidence="2" type="ORF">BRYFOR_07817</name>
</gene>
<feature type="chain" id="PRO_5002966247" evidence="1">
    <location>
        <begin position="27"/>
        <end position="185"/>
    </location>
</feature>
<accession>C6LGQ7</accession>
<keyword evidence="3" id="KW-1185">Reference proteome</keyword>
<dbReference type="RefSeq" id="WP_006862602.1">
    <property type="nucleotide sequence ID" value="NZ_ACCL02000012.1"/>
</dbReference>
<dbReference type="OrthoDB" id="2073738at2"/>